<dbReference type="EMBL" id="AFGF01000205">
    <property type="protein sequence ID" value="EGO62507.1"/>
    <property type="molecule type" value="Genomic_DNA"/>
</dbReference>
<comment type="caution">
    <text evidence="3">The sequence shown here is derived from an EMBL/GenBank/DDBJ whole genome shotgun (WGS) entry which is preliminary data.</text>
</comment>
<comment type="similarity">
    <text evidence="1">Belongs to the thioesterase family.</text>
</comment>
<dbReference type="Gene3D" id="3.40.50.1820">
    <property type="entry name" value="alpha/beta hydrolase"/>
    <property type="match status" value="1"/>
</dbReference>
<protein>
    <submittedName>
        <fullName evidence="3">Thioesterase</fullName>
    </submittedName>
</protein>
<keyword evidence="4" id="KW-1185">Reference proteome</keyword>
<organism evidence="3 4">
    <name type="scientific">Acetonema longum DSM 6540</name>
    <dbReference type="NCBI Taxonomy" id="1009370"/>
    <lineage>
        <taxon>Bacteria</taxon>
        <taxon>Bacillati</taxon>
        <taxon>Bacillota</taxon>
        <taxon>Negativicutes</taxon>
        <taxon>Acetonemataceae</taxon>
        <taxon>Acetonema</taxon>
    </lineage>
</organism>
<gene>
    <name evidence="3" type="ORF">ALO_17621</name>
</gene>
<dbReference type="GO" id="GO:0008610">
    <property type="term" value="P:lipid biosynthetic process"/>
    <property type="evidence" value="ECO:0007669"/>
    <property type="project" value="TreeGrafter"/>
</dbReference>
<evidence type="ECO:0000313" key="3">
    <source>
        <dbReference type="EMBL" id="EGO62507.1"/>
    </source>
</evidence>
<evidence type="ECO:0000313" key="4">
    <source>
        <dbReference type="Proteomes" id="UP000003240"/>
    </source>
</evidence>
<dbReference type="InterPro" id="IPR029058">
    <property type="entry name" value="AB_hydrolase_fold"/>
</dbReference>
<proteinExistence type="inferred from homology"/>
<dbReference type="eggNOG" id="COG3208">
    <property type="taxonomic scope" value="Bacteria"/>
</dbReference>
<dbReference type="InterPro" id="IPR012223">
    <property type="entry name" value="TEII"/>
</dbReference>
<name>F7NN41_9FIRM</name>
<dbReference type="InterPro" id="IPR001031">
    <property type="entry name" value="Thioesterase"/>
</dbReference>
<feature type="domain" description="Thioesterase" evidence="2">
    <location>
        <begin position="1"/>
        <end position="212"/>
    </location>
</feature>
<dbReference type="PANTHER" id="PTHR11487">
    <property type="entry name" value="THIOESTERASE"/>
    <property type="match status" value="1"/>
</dbReference>
<accession>F7NN41</accession>
<reference evidence="3 4" key="1">
    <citation type="journal article" date="2011" name="EMBO J.">
        <title>Structural diversity of bacterial flagellar motors.</title>
        <authorList>
            <person name="Chen S."/>
            <person name="Beeby M."/>
            <person name="Murphy G.E."/>
            <person name="Leadbetter J.R."/>
            <person name="Hendrixson D.R."/>
            <person name="Briegel A."/>
            <person name="Li Z."/>
            <person name="Shi J."/>
            <person name="Tocheva E.I."/>
            <person name="Muller A."/>
            <person name="Dobro M.J."/>
            <person name="Jensen G.J."/>
        </authorList>
    </citation>
    <scope>NUCLEOTIDE SEQUENCE [LARGE SCALE GENOMIC DNA]</scope>
    <source>
        <strain evidence="3 4">DSM 6540</strain>
    </source>
</reference>
<sequence length="221" mass="25881">MYSQFKKHLRKSIKMVPVELAGRGKRFEEPFYESMEDAINDVYEIIGDEFEKSRYALLGYSMGSWLTYGLYKKIVQNHRRQPEHLFLAAKEPPHVQIDAKIVHKLDDENFMKEIFHMGGTSEKLLENKEWLDLFLPILRADYRITEMYKESSLKEKLNCPVTVFAGEDDEINVKDIKRWDEITNHDFSFYTFAGGHLFIQNNVEGICDIINDTFHSGSLAL</sequence>
<dbReference type="Pfam" id="PF00975">
    <property type="entry name" value="Thioesterase"/>
    <property type="match status" value="1"/>
</dbReference>
<dbReference type="PANTHER" id="PTHR11487:SF0">
    <property type="entry name" value="S-ACYL FATTY ACID SYNTHASE THIOESTERASE, MEDIUM CHAIN"/>
    <property type="match status" value="1"/>
</dbReference>
<dbReference type="Proteomes" id="UP000003240">
    <property type="component" value="Unassembled WGS sequence"/>
</dbReference>
<dbReference type="STRING" id="1009370.ALO_17621"/>
<evidence type="ECO:0000256" key="1">
    <source>
        <dbReference type="ARBA" id="ARBA00007169"/>
    </source>
</evidence>
<dbReference type="AlphaFoldDB" id="F7NN41"/>
<dbReference type="SUPFAM" id="SSF53474">
    <property type="entry name" value="alpha/beta-Hydrolases"/>
    <property type="match status" value="1"/>
</dbReference>
<evidence type="ECO:0000259" key="2">
    <source>
        <dbReference type="Pfam" id="PF00975"/>
    </source>
</evidence>